<dbReference type="EMBL" id="CM037029">
    <property type="protein sequence ID" value="KAH7652462.1"/>
    <property type="molecule type" value="Genomic_DNA"/>
</dbReference>
<comment type="caution">
    <text evidence="1">The sequence shown here is derived from an EMBL/GenBank/DDBJ whole genome shotgun (WGS) entry which is preliminary data.</text>
</comment>
<sequence length="518" mass="58438">MDILHHVTTLFFVITLFSIYLVHHYSNKRPSKNLPPSPPSLPIIGHIHLLRPLRHLSIHSLSKLYGPVVSLGLGPRNTIILSSPEAVEEALIKKDTIFSNHPVVKVGQILGYNNSTIFFSPYGPHFRNLRRLTSLQLLSTHQLNLLGRIRAEEFLSLIHRMVKTSSSGEVELNERLFEMIYNSISKMVVGKRYHGDNVDVDVEVANQFKDIIQEVIQLVFSFNPRDFFPAFGWLDLLGVERRMQRVLPRLDGFITEIIEEHRSKRRVNDAANGGGEAGKETEEEERSLVDVMLSLQETDPETFTVEVIKGHILTMLAAGSDSIAKTIEITMLFLLSHPDILRKTKAEIDTNVGHDRIINESDLPNLPYLKNILKESLRLGMPMQGMPPRESSNDCTIQGYHVPKGTMLLVNLWGIQRDPELWDDAMSFKPERFAGEIEEKGLKYLPFGAGRRKCPGEHLAVRMVTGAVGALVQCFEWETMSKEEVDINALLGLTVSNGKPVVAKYKVRDCMADALLKI</sequence>
<organism evidence="1 2">
    <name type="scientific">Dioscorea alata</name>
    <name type="common">Purple yam</name>
    <dbReference type="NCBI Taxonomy" id="55571"/>
    <lineage>
        <taxon>Eukaryota</taxon>
        <taxon>Viridiplantae</taxon>
        <taxon>Streptophyta</taxon>
        <taxon>Embryophyta</taxon>
        <taxon>Tracheophyta</taxon>
        <taxon>Spermatophyta</taxon>
        <taxon>Magnoliopsida</taxon>
        <taxon>Liliopsida</taxon>
        <taxon>Dioscoreales</taxon>
        <taxon>Dioscoreaceae</taxon>
        <taxon>Dioscorea</taxon>
    </lineage>
</organism>
<keyword evidence="1" id="KW-0560">Oxidoreductase</keyword>
<name>A0ACB7TWQ6_DIOAL</name>
<dbReference type="EC" id="1.14.14.90" evidence="1"/>
<reference evidence="2" key="1">
    <citation type="journal article" date="2022" name="Nat. Commun.">
        <title>Chromosome evolution and the genetic basis of agronomically important traits in greater yam.</title>
        <authorList>
            <person name="Bredeson J.V."/>
            <person name="Lyons J.B."/>
            <person name="Oniyinde I.O."/>
            <person name="Okereke N.R."/>
            <person name="Kolade O."/>
            <person name="Nnabue I."/>
            <person name="Nwadili C.O."/>
            <person name="Hribova E."/>
            <person name="Parker M."/>
            <person name="Nwogha J."/>
            <person name="Shu S."/>
            <person name="Carlson J."/>
            <person name="Kariba R."/>
            <person name="Muthemba S."/>
            <person name="Knop K."/>
            <person name="Barton G.J."/>
            <person name="Sherwood A.V."/>
            <person name="Lopez-Montes A."/>
            <person name="Asiedu R."/>
            <person name="Jamnadass R."/>
            <person name="Muchugi A."/>
            <person name="Goodstein D."/>
            <person name="Egesi C.N."/>
            <person name="Featherston J."/>
            <person name="Asfaw A."/>
            <person name="Simpson G.G."/>
            <person name="Dolezel J."/>
            <person name="Hendre P.S."/>
            <person name="Van Deynze A."/>
            <person name="Kumar P.L."/>
            <person name="Obidiegwu J.E."/>
            <person name="Bhattacharjee R."/>
            <person name="Rokhsar D.S."/>
        </authorList>
    </citation>
    <scope>NUCLEOTIDE SEQUENCE [LARGE SCALE GENOMIC DNA]</scope>
    <source>
        <strain evidence="2">cv. TDa95/00328</strain>
    </source>
</reference>
<accession>A0ACB7TWQ6</accession>
<evidence type="ECO:0000313" key="2">
    <source>
        <dbReference type="Proteomes" id="UP000827976"/>
    </source>
</evidence>
<keyword evidence="2" id="KW-1185">Reference proteome</keyword>
<evidence type="ECO:0000313" key="1">
    <source>
        <dbReference type="EMBL" id="KAH7652462.1"/>
    </source>
</evidence>
<protein>
    <submittedName>
        <fullName evidence="1">Isoflavone 2'-hydroxylase protein</fullName>
        <ecNumber evidence="1">1.14.14.90</ecNumber>
    </submittedName>
</protein>
<gene>
    <name evidence="1" type="ORF">IHE45_19G019200</name>
</gene>
<dbReference type="Proteomes" id="UP000827976">
    <property type="component" value="Chromosome 19"/>
</dbReference>
<proteinExistence type="predicted"/>